<dbReference type="InterPro" id="IPR029064">
    <property type="entry name" value="Ribosomal_eL30-like_sf"/>
</dbReference>
<dbReference type="SUPFAM" id="SSF55315">
    <property type="entry name" value="L30e-like"/>
    <property type="match status" value="1"/>
</dbReference>
<evidence type="ECO:0000313" key="3">
    <source>
        <dbReference type="Proteomes" id="UP000019681"/>
    </source>
</evidence>
<protein>
    <submittedName>
        <fullName evidence="2">50S ribosomal protein L7</fullName>
    </submittedName>
</protein>
<dbReference type="EMBL" id="AZQP01000026">
    <property type="protein sequence ID" value="EYE88178.1"/>
    <property type="molecule type" value="Genomic_DNA"/>
</dbReference>
<dbReference type="GO" id="GO:0005840">
    <property type="term" value="C:ribosome"/>
    <property type="evidence" value="ECO:0007669"/>
    <property type="project" value="UniProtKB-KW"/>
</dbReference>
<reference evidence="2 3" key="1">
    <citation type="journal article" date="2014" name="Genome Announc.">
        <title>Draft Genome Sequence of Fervidicella metallireducens Strain AeBT, an Iron-Reducing Thermoanaerobe from the Great Artesian Basin.</title>
        <authorList>
            <person name="Patel B.K."/>
        </authorList>
    </citation>
    <scope>NUCLEOTIDE SEQUENCE [LARGE SCALE GENOMIC DNA]</scope>
    <source>
        <strain evidence="2 3">AeB</strain>
    </source>
</reference>
<dbReference type="Gene3D" id="3.30.1330.30">
    <property type="match status" value="1"/>
</dbReference>
<proteinExistence type="predicted"/>
<dbReference type="AlphaFoldDB" id="A0A017RTU3"/>
<keyword evidence="2" id="KW-0687">Ribonucleoprotein</keyword>
<name>A0A017RTU3_9CLOT</name>
<evidence type="ECO:0000313" key="2">
    <source>
        <dbReference type="EMBL" id="EYE88178.1"/>
    </source>
</evidence>
<gene>
    <name evidence="2" type="ORF">Q428_09105</name>
</gene>
<dbReference type="InterPro" id="IPR004038">
    <property type="entry name" value="Ribosomal_eL8/eL30/eS12/Gad45"/>
</dbReference>
<evidence type="ECO:0000259" key="1">
    <source>
        <dbReference type="Pfam" id="PF01248"/>
    </source>
</evidence>
<keyword evidence="2" id="KW-0689">Ribosomal protein</keyword>
<organism evidence="2 3">
    <name type="scientific">Fervidicella metallireducens AeB</name>
    <dbReference type="NCBI Taxonomy" id="1403537"/>
    <lineage>
        <taxon>Bacteria</taxon>
        <taxon>Bacillati</taxon>
        <taxon>Bacillota</taxon>
        <taxon>Clostridia</taxon>
        <taxon>Eubacteriales</taxon>
        <taxon>Clostridiaceae</taxon>
        <taxon>Fervidicella</taxon>
    </lineage>
</organism>
<dbReference type="OrthoDB" id="9794863at2"/>
<dbReference type="STRING" id="1403537.Q428_09105"/>
<dbReference type="Pfam" id="PF01248">
    <property type="entry name" value="Ribosomal_L7Ae"/>
    <property type="match status" value="1"/>
</dbReference>
<comment type="caution">
    <text evidence="2">The sequence shown here is derived from an EMBL/GenBank/DDBJ whole genome shotgun (WGS) entry which is preliminary data.</text>
</comment>
<dbReference type="Proteomes" id="UP000019681">
    <property type="component" value="Unassembled WGS sequence"/>
</dbReference>
<feature type="domain" description="Ribosomal protein eL8/eL30/eS12/Gadd45" evidence="1">
    <location>
        <begin position="11"/>
        <end position="93"/>
    </location>
</feature>
<dbReference type="RefSeq" id="WP_035380101.1">
    <property type="nucleotide sequence ID" value="NZ_AZQP01000026.1"/>
</dbReference>
<accession>A0A017RTU3</accession>
<sequence>MKNNLSSFMGLMQKAGALSSGEVAVEIDIKKKKSKLVIIAEDASENTKKKFIDMAKYRNIKYVFFQTKEVLGMCLGKSERSVLSINDEGFAKSFLSKLEAK</sequence>
<keyword evidence="3" id="KW-1185">Reference proteome</keyword>